<name>A0A8H6XZ53_9AGAR</name>
<accession>A0A8H6XZ53</accession>
<organism evidence="1 2">
    <name type="scientific">Mycena venus</name>
    <dbReference type="NCBI Taxonomy" id="2733690"/>
    <lineage>
        <taxon>Eukaryota</taxon>
        <taxon>Fungi</taxon>
        <taxon>Dikarya</taxon>
        <taxon>Basidiomycota</taxon>
        <taxon>Agaricomycotina</taxon>
        <taxon>Agaricomycetes</taxon>
        <taxon>Agaricomycetidae</taxon>
        <taxon>Agaricales</taxon>
        <taxon>Marasmiineae</taxon>
        <taxon>Mycenaceae</taxon>
        <taxon>Mycena</taxon>
    </lineage>
</organism>
<comment type="caution">
    <text evidence="1">The sequence shown here is derived from an EMBL/GenBank/DDBJ whole genome shotgun (WGS) entry which is preliminary data.</text>
</comment>
<keyword evidence="2" id="KW-1185">Reference proteome</keyword>
<dbReference type="EMBL" id="JACAZI010000011">
    <property type="protein sequence ID" value="KAF7348875.1"/>
    <property type="molecule type" value="Genomic_DNA"/>
</dbReference>
<sequence>MYSGADVVQQARCARVQPKVSVKSNIATDEGLGDADGTTISCWISSRKLPIAGKNGEQPWSLRCLRIAEHLLGGGTVLAGFQETLFRQVYDLAELFGEDWDLVGVVATTASRRTAVTPVPTKSRPAFASLVPSQSISLPNSAKFSVDPNSPPFVLHDLRSHTPRRAVSTNHATFTDFAAPNDTRM</sequence>
<proteinExistence type="predicted"/>
<dbReference type="AlphaFoldDB" id="A0A8H6XZ53"/>
<gene>
    <name evidence="1" type="ORF">MVEN_01407600</name>
</gene>
<protein>
    <submittedName>
        <fullName evidence="1">Endo/exonuclease/phosphatase domain-containing protein</fullName>
    </submittedName>
</protein>
<dbReference type="OrthoDB" id="276515at2759"/>
<reference evidence="1" key="1">
    <citation type="submission" date="2020-05" db="EMBL/GenBank/DDBJ databases">
        <title>Mycena genomes resolve the evolution of fungal bioluminescence.</title>
        <authorList>
            <person name="Tsai I.J."/>
        </authorList>
    </citation>
    <scope>NUCLEOTIDE SEQUENCE</scope>
    <source>
        <strain evidence="1">CCC161011</strain>
    </source>
</reference>
<keyword evidence="1" id="KW-0540">Nuclease</keyword>
<keyword evidence="1" id="KW-0378">Hydrolase</keyword>
<dbReference type="GO" id="GO:0004527">
    <property type="term" value="F:exonuclease activity"/>
    <property type="evidence" value="ECO:0007669"/>
    <property type="project" value="UniProtKB-KW"/>
</dbReference>
<evidence type="ECO:0000313" key="1">
    <source>
        <dbReference type="EMBL" id="KAF7348875.1"/>
    </source>
</evidence>
<evidence type="ECO:0000313" key="2">
    <source>
        <dbReference type="Proteomes" id="UP000620124"/>
    </source>
</evidence>
<dbReference type="Proteomes" id="UP000620124">
    <property type="component" value="Unassembled WGS sequence"/>
</dbReference>
<keyword evidence="1" id="KW-0269">Exonuclease</keyword>